<evidence type="ECO:0000313" key="6">
    <source>
        <dbReference type="Proteomes" id="UP000051461"/>
    </source>
</evidence>
<evidence type="ECO:0000259" key="4">
    <source>
        <dbReference type="PROSITE" id="PS50949"/>
    </source>
</evidence>
<keyword evidence="2" id="KW-0238">DNA-binding</keyword>
<name>A0A0R1GSJ8_9LACO</name>
<dbReference type="GO" id="GO:0003700">
    <property type="term" value="F:DNA-binding transcription factor activity"/>
    <property type="evidence" value="ECO:0007669"/>
    <property type="project" value="InterPro"/>
</dbReference>
<keyword evidence="6" id="KW-1185">Reference proteome</keyword>
<dbReference type="PANTHER" id="PTHR43537:SF5">
    <property type="entry name" value="UXU OPERON TRANSCRIPTIONAL REGULATOR"/>
    <property type="match status" value="1"/>
</dbReference>
<dbReference type="PANTHER" id="PTHR43537">
    <property type="entry name" value="TRANSCRIPTIONAL REGULATOR, GNTR FAMILY"/>
    <property type="match status" value="1"/>
</dbReference>
<dbReference type="InterPro" id="IPR036388">
    <property type="entry name" value="WH-like_DNA-bd_sf"/>
</dbReference>
<dbReference type="PROSITE" id="PS50949">
    <property type="entry name" value="HTH_GNTR"/>
    <property type="match status" value="1"/>
</dbReference>
<dbReference type="Pfam" id="PF00392">
    <property type="entry name" value="GntR"/>
    <property type="match status" value="1"/>
</dbReference>
<proteinExistence type="predicted"/>
<evidence type="ECO:0000256" key="1">
    <source>
        <dbReference type="ARBA" id="ARBA00023015"/>
    </source>
</evidence>
<dbReference type="PATRIC" id="fig|1423726.3.peg.674"/>
<dbReference type="EMBL" id="AZDA01000092">
    <property type="protein sequence ID" value="KRK34442.1"/>
    <property type="molecule type" value="Genomic_DNA"/>
</dbReference>
<dbReference type="STRING" id="1423726.FC07_GL000652"/>
<protein>
    <recommendedName>
        <fullName evidence="4">HTH gntR-type domain-containing protein</fullName>
    </recommendedName>
</protein>
<dbReference type="Proteomes" id="UP000051461">
    <property type="component" value="Unassembled WGS sequence"/>
</dbReference>
<dbReference type="SUPFAM" id="SSF46785">
    <property type="entry name" value="Winged helix' DNA-binding domain"/>
    <property type="match status" value="1"/>
</dbReference>
<dbReference type="OrthoDB" id="574518at2"/>
<dbReference type="RefSeq" id="WP_057905081.1">
    <property type="nucleotide sequence ID" value="NZ_AZDA01000092.1"/>
</dbReference>
<dbReference type="SMART" id="SM00345">
    <property type="entry name" value="HTH_GNTR"/>
    <property type="match status" value="1"/>
</dbReference>
<sequence>MRAQTEKAYQYIKYQINSQNWYPEMHLFETAIAKELQMSRTPIREAFTQLEMEGLLQRTLNKGVQVARLPLNRREVLDRLQVFEFLLTEHFYYLEKKAMALPGALLQQIDALQHDNRAEFSLQHLLQELLSLANNRFLAETILSILNSLAKLYQQLTQITQQKLQHTLEVGLPDCLSTLRQEDYRHLQHQFHLLMNQIELVVVQQL</sequence>
<dbReference type="Gene3D" id="1.10.10.10">
    <property type="entry name" value="Winged helix-like DNA-binding domain superfamily/Winged helix DNA-binding domain"/>
    <property type="match status" value="1"/>
</dbReference>
<feature type="domain" description="HTH gntR-type" evidence="4">
    <location>
        <begin position="2"/>
        <end position="69"/>
    </location>
</feature>
<comment type="caution">
    <text evidence="5">The sequence shown here is derived from an EMBL/GenBank/DDBJ whole genome shotgun (WGS) entry which is preliminary data.</text>
</comment>
<keyword evidence="3" id="KW-0804">Transcription</keyword>
<dbReference type="InterPro" id="IPR000524">
    <property type="entry name" value="Tscrpt_reg_HTH_GntR"/>
</dbReference>
<gene>
    <name evidence="5" type="ORF">FC07_GL000652</name>
</gene>
<evidence type="ECO:0000256" key="3">
    <source>
        <dbReference type="ARBA" id="ARBA00023163"/>
    </source>
</evidence>
<dbReference type="InterPro" id="IPR036390">
    <property type="entry name" value="WH_DNA-bd_sf"/>
</dbReference>
<dbReference type="GO" id="GO:0003677">
    <property type="term" value="F:DNA binding"/>
    <property type="evidence" value="ECO:0007669"/>
    <property type="project" value="UniProtKB-KW"/>
</dbReference>
<evidence type="ECO:0000313" key="5">
    <source>
        <dbReference type="EMBL" id="KRK34442.1"/>
    </source>
</evidence>
<reference evidence="5 6" key="1">
    <citation type="journal article" date="2015" name="Genome Announc.">
        <title>Expanding the biotechnology potential of lactobacilli through comparative genomics of 213 strains and associated genera.</title>
        <authorList>
            <person name="Sun Z."/>
            <person name="Harris H.M."/>
            <person name="McCann A."/>
            <person name="Guo C."/>
            <person name="Argimon S."/>
            <person name="Zhang W."/>
            <person name="Yang X."/>
            <person name="Jeffery I.B."/>
            <person name="Cooney J.C."/>
            <person name="Kagawa T.F."/>
            <person name="Liu W."/>
            <person name="Song Y."/>
            <person name="Salvetti E."/>
            <person name="Wrobel A."/>
            <person name="Rasinkangas P."/>
            <person name="Parkhill J."/>
            <person name="Rea M.C."/>
            <person name="O'Sullivan O."/>
            <person name="Ritari J."/>
            <person name="Douillard F.P."/>
            <person name="Paul Ross R."/>
            <person name="Yang R."/>
            <person name="Briner A.E."/>
            <person name="Felis G.E."/>
            <person name="de Vos W.M."/>
            <person name="Barrangou R."/>
            <person name="Klaenhammer T.R."/>
            <person name="Caufield P.W."/>
            <person name="Cui Y."/>
            <person name="Zhang H."/>
            <person name="O'Toole P.W."/>
        </authorList>
    </citation>
    <scope>NUCLEOTIDE SEQUENCE [LARGE SCALE GENOMIC DNA]</scope>
    <source>
        <strain evidence="5 6">DSM 20003</strain>
    </source>
</reference>
<dbReference type="AlphaFoldDB" id="A0A0R1GSJ8"/>
<organism evidence="5 6">
    <name type="scientific">Loigolactobacillus bifermentans DSM 20003</name>
    <dbReference type="NCBI Taxonomy" id="1423726"/>
    <lineage>
        <taxon>Bacteria</taxon>
        <taxon>Bacillati</taxon>
        <taxon>Bacillota</taxon>
        <taxon>Bacilli</taxon>
        <taxon>Lactobacillales</taxon>
        <taxon>Lactobacillaceae</taxon>
        <taxon>Loigolactobacillus</taxon>
    </lineage>
</organism>
<evidence type="ECO:0000256" key="2">
    <source>
        <dbReference type="ARBA" id="ARBA00023125"/>
    </source>
</evidence>
<accession>A0A0R1GSJ8</accession>
<keyword evidence="1" id="KW-0805">Transcription regulation</keyword>